<dbReference type="AlphaFoldDB" id="A0A0W8FUS2"/>
<dbReference type="InterPro" id="IPR007460">
    <property type="entry name" value="BrnT_toxin"/>
</dbReference>
<name>A0A0W8FUS2_9ZZZZ</name>
<evidence type="ECO:0000313" key="1">
    <source>
        <dbReference type="EMBL" id="KUG24631.1"/>
    </source>
</evidence>
<organism evidence="1">
    <name type="scientific">hydrocarbon metagenome</name>
    <dbReference type="NCBI Taxonomy" id="938273"/>
    <lineage>
        <taxon>unclassified sequences</taxon>
        <taxon>metagenomes</taxon>
        <taxon>ecological metagenomes</taxon>
    </lineage>
</organism>
<proteinExistence type="predicted"/>
<sequence length="90" mass="10032">MKFEWDLKKAGTNLRKHKVTFEEAATALSDPMSATGADPDHSITEDRYITFGVSERGRLLVVAYADKGETIRIISARVASKGERKIYEEG</sequence>
<evidence type="ECO:0008006" key="2">
    <source>
        <dbReference type="Google" id="ProtNLM"/>
    </source>
</evidence>
<dbReference type="Pfam" id="PF04365">
    <property type="entry name" value="BrnT_toxin"/>
    <property type="match status" value="1"/>
</dbReference>
<dbReference type="InterPro" id="IPR038573">
    <property type="entry name" value="BrnT_sf"/>
</dbReference>
<accession>A0A0W8FUS2</accession>
<gene>
    <name evidence="1" type="ORF">ASZ90_005556</name>
</gene>
<comment type="caution">
    <text evidence="1">The sequence shown here is derived from an EMBL/GenBank/DDBJ whole genome shotgun (WGS) entry which is preliminary data.</text>
</comment>
<protein>
    <recommendedName>
        <fullName evidence="2">BrnT family toxin</fullName>
    </recommendedName>
</protein>
<reference evidence="1" key="1">
    <citation type="journal article" date="2015" name="Proc. Natl. Acad. Sci. U.S.A.">
        <title>Networks of energetic and metabolic interactions define dynamics in microbial communities.</title>
        <authorList>
            <person name="Embree M."/>
            <person name="Liu J.K."/>
            <person name="Al-Bassam M.M."/>
            <person name="Zengler K."/>
        </authorList>
    </citation>
    <scope>NUCLEOTIDE SEQUENCE</scope>
</reference>
<dbReference type="EMBL" id="LNQE01000840">
    <property type="protein sequence ID" value="KUG24631.1"/>
    <property type="molecule type" value="Genomic_DNA"/>
</dbReference>
<dbReference type="Gene3D" id="3.10.450.530">
    <property type="entry name" value="Ribonuclease toxin, BrnT, of type II toxin-antitoxin system"/>
    <property type="match status" value="1"/>
</dbReference>